<feature type="region of interest" description="Disordered" evidence="4">
    <location>
        <begin position="1"/>
        <end position="24"/>
    </location>
</feature>
<dbReference type="InterPro" id="IPR042855">
    <property type="entry name" value="V_SNARE_CC"/>
</dbReference>
<dbReference type="VEuPathDB" id="FungiDB:H257_10329"/>
<evidence type="ECO:0000256" key="1">
    <source>
        <dbReference type="ARBA" id="ARBA00004496"/>
    </source>
</evidence>
<evidence type="ECO:0000256" key="3">
    <source>
        <dbReference type="PROSITE-ProRule" id="PRU00290"/>
    </source>
</evidence>
<dbReference type="PANTHER" id="PTHR10241">
    <property type="entry name" value="LETHAL 2 GIANT LARVAE PROTEIN"/>
    <property type="match status" value="1"/>
</dbReference>
<dbReference type="InterPro" id="IPR024977">
    <property type="entry name" value="Apc4-like_WD40_dom"/>
</dbReference>
<keyword evidence="2" id="KW-0963">Cytoplasm</keyword>
<feature type="compositionally biased region" description="Basic and acidic residues" evidence="4">
    <location>
        <begin position="1153"/>
        <end position="1171"/>
    </location>
</feature>
<dbReference type="InterPro" id="IPR015943">
    <property type="entry name" value="WD40/YVTN_repeat-like_dom_sf"/>
</dbReference>
<protein>
    <recommendedName>
        <fullName evidence="5">V-SNARE coiled-coil homology domain-containing protein</fullName>
    </recommendedName>
</protein>
<gene>
    <name evidence="6" type="ORF">H257_10329</name>
</gene>
<dbReference type="InterPro" id="IPR036322">
    <property type="entry name" value="WD40_repeat_dom_sf"/>
</dbReference>
<dbReference type="Gene3D" id="1.20.5.110">
    <property type="match status" value="1"/>
</dbReference>
<dbReference type="RefSeq" id="XP_009835135.1">
    <property type="nucleotide sequence ID" value="XM_009836833.1"/>
</dbReference>
<sequence>MGNQAGSPRKKKAEHGGNFEGGGSEDACSSKLVRGMFDLHLIGHHGLPSQPSRICYVPMLGLLVVATGYQQLKVYGEDGLEVYLPLREDKGDGTSSFSAGATPTFLDYTNSGKLVLVMSDSAVQVIDLANLQEGKDVVVAALPSSWTTSRITALETIRHHKDTPFFYVALDDGSVQVVQESTCHFASYAIYPDDVGLAPSADSCFVSAMASSPADPNHLLLAYEGSDVVYVWDLVKQRVAFQTSHILNQTQPASTVQSLAWHASGKRFAVGFASGSVAVCRSDKHQLAVYPTLVSSTTSSPTSSTGGIQRLHWLTTHASSPGALVCSVGSHVVVWFPPRDAQKGPKEALTELSSSSCFPWQTCVLPSHNHANVMDMAVASTVVPASGSSAAPFTAIVLAGNPLDGIKPSVAMHVLPCLVAHAHTPNELWQWIVPPSPTTSTTSTASSFPVSTTTHQLQASDVVAMQVLDLHTADAGAFRDELFAAQPILLEESNDMDDHTRVENPPLHDERSTTAMAAAWVPPLTGGSVTVSHPPPLPSTMLPAADCKRLLSITSMDDNDDNDIINGEDSSIYLHRHTKRTTWVVTAHADSRVKIWESHPPVDGASRGQMGLLHVLRVKPVLQDPISYVWFGPSRRLLVVGTSTGEVGFFTFDSDSGFSFVFSLHVHSGAITLLAVPKSDYPDDGQLDVAVADAFGVVCIVHVASQTYKLVIFDLALDTDDDEETGGPVESLVMDRSLLFVGRGDGHVQVYDVATAALVLTCRGATTGDGNGDHVTKMLLMDQGGRERGPVEVLSAVQMASQPKCRAGDERGDGGKDDEAAAAADVVVVDTVTQALVDDLLGKFPSPPPTTNSHKHVTVCVEAGPLGIFLVDDVTDRAVLRGFVPDDPNAQLQQAAGIVPGSTLVRVNGVDVRRLNKADVVAVVSSLSGVAKTVSYAPDHTSTDAHARPYIVCAVGRSIKVFAVPTDRWSHESQPKPDNSVVQVDVEADVGLRAPVVSMAISAIPVEGRMEQALVVVDQSGVVYVLALPTLHFIWSAPCPSDFSAGYAFDHAHVHVNASGSVLLGTPFGDLAEYSILAPSMWAEVNVLQWTTVKTALVSARRASVEDESKENIDRVVEKKGSSRFFKQLFAPKEVDLNTVFVVPSVEEDQRKQLMGDRRQVKDPTKTEDGQAKVSGTMDALQQASQNLHLRGDKLSGLEEKTERLKNRADEFYATMKAFNDKEAKKKWYQL</sequence>
<dbReference type="Gene3D" id="2.130.10.10">
    <property type="entry name" value="YVTN repeat-like/Quinoprotein amine dehydrogenase"/>
    <property type="match status" value="2"/>
</dbReference>
<dbReference type="SUPFAM" id="SSF50978">
    <property type="entry name" value="WD40 repeat-like"/>
    <property type="match status" value="2"/>
</dbReference>
<reference evidence="6" key="1">
    <citation type="submission" date="2013-12" db="EMBL/GenBank/DDBJ databases">
        <title>The Genome Sequence of Aphanomyces astaci APO3.</title>
        <authorList>
            <consortium name="The Broad Institute Genomics Platform"/>
            <person name="Russ C."/>
            <person name="Tyler B."/>
            <person name="van West P."/>
            <person name="Dieguez-Uribeondo J."/>
            <person name="Young S.K."/>
            <person name="Zeng Q."/>
            <person name="Gargeya S."/>
            <person name="Fitzgerald M."/>
            <person name="Abouelleil A."/>
            <person name="Alvarado L."/>
            <person name="Chapman S.B."/>
            <person name="Gainer-Dewar J."/>
            <person name="Goldberg J."/>
            <person name="Griggs A."/>
            <person name="Gujja S."/>
            <person name="Hansen M."/>
            <person name="Howarth C."/>
            <person name="Imamovic A."/>
            <person name="Ireland A."/>
            <person name="Larimer J."/>
            <person name="McCowan C."/>
            <person name="Murphy C."/>
            <person name="Pearson M."/>
            <person name="Poon T.W."/>
            <person name="Priest M."/>
            <person name="Roberts A."/>
            <person name="Saif S."/>
            <person name="Shea T."/>
            <person name="Sykes S."/>
            <person name="Wortman J."/>
            <person name="Nusbaum C."/>
            <person name="Birren B."/>
        </authorList>
    </citation>
    <scope>NUCLEOTIDE SEQUENCE [LARGE SCALE GENOMIC DNA]</scope>
    <source>
        <strain evidence="6">APO3</strain>
    </source>
</reference>
<dbReference type="CDD" id="cd15873">
    <property type="entry name" value="R-SNARE_STXBP5_6"/>
    <property type="match status" value="1"/>
</dbReference>
<dbReference type="GO" id="GO:0045159">
    <property type="term" value="F:myosin II binding"/>
    <property type="evidence" value="ECO:0007669"/>
    <property type="project" value="TreeGrafter"/>
</dbReference>
<accession>W4G887</accession>
<dbReference type="GO" id="GO:0005886">
    <property type="term" value="C:plasma membrane"/>
    <property type="evidence" value="ECO:0007669"/>
    <property type="project" value="TreeGrafter"/>
</dbReference>
<evidence type="ECO:0000256" key="4">
    <source>
        <dbReference type="SAM" id="MobiDB-lite"/>
    </source>
</evidence>
<evidence type="ECO:0000259" key="5">
    <source>
        <dbReference type="PROSITE" id="PS50892"/>
    </source>
</evidence>
<dbReference type="PANTHER" id="PTHR10241:SF25">
    <property type="entry name" value="TOMOSYN, ISOFORM C"/>
    <property type="match status" value="1"/>
</dbReference>
<dbReference type="GO" id="GO:0005737">
    <property type="term" value="C:cytoplasm"/>
    <property type="evidence" value="ECO:0007669"/>
    <property type="project" value="UniProtKB-SubCell"/>
</dbReference>
<dbReference type="SUPFAM" id="SSF58038">
    <property type="entry name" value="SNARE fusion complex"/>
    <property type="match status" value="1"/>
</dbReference>
<dbReference type="EMBL" id="KI913140">
    <property type="protein sequence ID" value="ETV75501.1"/>
    <property type="molecule type" value="Genomic_DNA"/>
</dbReference>
<dbReference type="GO" id="GO:0019905">
    <property type="term" value="F:syntaxin binding"/>
    <property type="evidence" value="ECO:0007669"/>
    <property type="project" value="TreeGrafter"/>
</dbReference>
<keyword evidence="3" id="KW-0175">Coiled coil</keyword>
<comment type="subcellular location">
    <subcellularLocation>
        <location evidence="1">Cytoplasm</location>
    </subcellularLocation>
</comment>
<dbReference type="SUPFAM" id="SSF50156">
    <property type="entry name" value="PDZ domain-like"/>
    <property type="match status" value="1"/>
</dbReference>
<organism evidence="6">
    <name type="scientific">Aphanomyces astaci</name>
    <name type="common">Crayfish plague agent</name>
    <dbReference type="NCBI Taxonomy" id="112090"/>
    <lineage>
        <taxon>Eukaryota</taxon>
        <taxon>Sar</taxon>
        <taxon>Stramenopiles</taxon>
        <taxon>Oomycota</taxon>
        <taxon>Saprolegniomycetes</taxon>
        <taxon>Saprolegniales</taxon>
        <taxon>Verrucalvaceae</taxon>
        <taxon>Aphanomyces</taxon>
    </lineage>
</organism>
<evidence type="ECO:0000313" key="6">
    <source>
        <dbReference type="EMBL" id="ETV75501.1"/>
    </source>
</evidence>
<dbReference type="AlphaFoldDB" id="W4G887"/>
<proteinExistence type="predicted"/>
<dbReference type="InterPro" id="IPR036034">
    <property type="entry name" value="PDZ_sf"/>
</dbReference>
<feature type="region of interest" description="Disordered" evidence="4">
    <location>
        <begin position="1153"/>
        <end position="1175"/>
    </location>
</feature>
<dbReference type="GeneID" id="20812325"/>
<dbReference type="GO" id="GO:0005096">
    <property type="term" value="F:GTPase activator activity"/>
    <property type="evidence" value="ECO:0007669"/>
    <property type="project" value="TreeGrafter"/>
</dbReference>
<dbReference type="GO" id="GO:0006893">
    <property type="term" value="P:Golgi to plasma membrane transport"/>
    <property type="evidence" value="ECO:0007669"/>
    <property type="project" value="TreeGrafter"/>
</dbReference>
<evidence type="ECO:0000256" key="2">
    <source>
        <dbReference type="ARBA" id="ARBA00022490"/>
    </source>
</evidence>
<dbReference type="Pfam" id="PF12894">
    <property type="entry name" value="ANAPC4_WD40"/>
    <property type="match status" value="1"/>
</dbReference>
<feature type="domain" description="V-SNARE coiled-coil homology" evidence="5">
    <location>
        <begin position="1166"/>
        <end position="1230"/>
    </location>
</feature>
<dbReference type="GO" id="GO:0006887">
    <property type="term" value="P:exocytosis"/>
    <property type="evidence" value="ECO:0007669"/>
    <property type="project" value="TreeGrafter"/>
</dbReference>
<dbReference type="OrthoDB" id="19944at2759"/>
<dbReference type="PROSITE" id="PS50892">
    <property type="entry name" value="V_SNARE"/>
    <property type="match status" value="1"/>
</dbReference>
<dbReference type="STRING" id="112090.W4G887"/>
<name>W4G887_APHAT</name>